<dbReference type="RefSeq" id="WP_014372817.1">
    <property type="nucleotide sequence ID" value="NZ_AP018492.1"/>
</dbReference>
<dbReference type="Gene3D" id="2.60.120.260">
    <property type="entry name" value="Galactose-binding domain-like"/>
    <property type="match status" value="1"/>
</dbReference>
<dbReference type="InterPro" id="IPR006102">
    <property type="entry name" value="Ig-like_GH2"/>
</dbReference>
<dbReference type="GO" id="GO:0004553">
    <property type="term" value="F:hydrolase activity, hydrolyzing O-glycosyl compounds"/>
    <property type="evidence" value="ECO:0007669"/>
    <property type="project" value="InterPro"/>
</dbReference>
<dbReference type="Gene3D" id="3.20.20.80">
    <property type="entry name" value="Glycosidases"/>
    <property type="match status" value="1"/>
</dbReference>
<evidence type="ECO:0000313" key="7">
    <source>
        <dbReference type="EMBL" id="BBC60195.1"/>
    </source>
</evidence>
<dbReference type="SUPFAM" id="SSF51445">
    <property type="entry name" value="(Trans)glycosidases"/>
    <property type="match status" value="1"/>
</dbReference>
<dbReference type="InterPro" id="IPR036156">
    <property type="entry name" value="Beta-gal/glucu_dom_sf"/>
</dbReference>
<dbReference type="PANTHER" id="PTHR42732:SF1">
    <property type="entry name" value="BETA-MANNOSIDASE"/>
    <property type="match status" value="1"/>
</dbReference>
<dbReference type="AlphaFoldDB" id="A0A2Z5Y063"/>
<feature type="domain" description="Glycoside hydrolase family 2 immunoglobulin-like beta-sandwich" evidence="4">
    <location>
        <begin position="167"/>
        <end position="268"/>
    </location>
</feature>
<evidence type="ECO:0000256" key="1">
    <source>
        <dbReference type="ARBA" id="ARBA00007401"/>
    </source>
</evidence>
<reference evidence="7 8" key="1">
    <citation type="submission" date="2018-01" db="EMBL/GenBank/DDBJ databases">
        <title>Whole genome sequence of Melissococcus plutonius DAT561.</title>
        <authorList>
            <person name="Okumura K."/>
            <person name="Takamatsu D."/>
            <person name="Okura M."/>
        </authorList>
    </citation>
    <scope>NUCLEOTIDE SEQUENCE [LARGE SCALE GENOMIC DNA]</scope>
    <source>
        <strain evidence="7 8">DAT561</strain>
    </source>
</reference>
<name>A0A2Z5Y063_9ENTE</name>
<evidence type="ECO:0000259" key="6">
    <source>
        <dbReference type="Pfam" id="PF02837"/>
    </source>
</evidence>
<feature type="domain" description="Glycoside hydrolase family 2 catalytic" evidence="5">
    <location>
        <begin position="276"/>
        <end position="473"/>
    </location>
</feature>
<dbReference type="InterPro" id="IPR051913">
    <property type="entry name" value="GH2_Domain-Containing"/>
</dbReference>
<evidence type="ECO:0000256" key="3">
    <source>
        <dbReference type="ARBA" id="ARBA00023295"/>
    </source>
</evidence>
<dbReference type="Gene3D" id="2.60.40.10">
    <property type="entry name" value="Immunoglobulins"/>
    <property type="match status" value="1"/>
</dbReference>
<dbReference type="InterPro" id="IPR008979">
    <property type="entry name" value="Galactose-bd-like_sf"/>
</dbReference>
<comment type="similarity">
    <text evidence="1">Belongs to the glycosyl hydrolase 2 family.</text>
</comment>
<dbReference type="Pfam" id="PF02836">
    <property type="entry name" value="Glyco_hydro_2_C"/>
    <property type="match status" value="1"/>
</dbReference>
<accession>A0A2Z5Y063</accession>
<gene>
    <name evidence="7" type="ORF">DAT561_0023</name>
</gene>
<feature type="domain" description="Glycosyl hydrolases family 2 sugar binding" evidence="6">
    <location>
        <begin position="9"/>
        <end position="152"/>
    </location>
</feature>
<dbReference type="GO" id="GO:0005975">
    <property type="term" value="P:carbohydrate metabolic process"/>
    <property type="evidence" value="ECO:0007669"/>
    <property type="project" value="InterPro"/>
</dbReference>
<dbReference type="Proteomes" id="UP000269226">
    <property type="component" value="Chromosome"/>
</dbReference>
<evidence type="ECO:0000259" key="5">
    <source>
        <dbReference type="Pfam" id="PF02836"/>
    </source>
</evidence>
<dbReference type="SUPFAM" id="SSF49303">
    <property type="entry name" value="beta-Galactosidase/glucuronidase domain"/>
    <property type="match status" value="1"/>
</dbReference>
<evidence type="ECO:0000313" key="8">
    <source>
        <dbReference type="Proteomes" id="UP000269226"/>
    </source>
</evidence>
<keyword evidence="2" id="KW-0378">Hydrolase</keyword>
<dbReference type="Pfam" id="PF02837">
    <property type="entry name" value="Glyco_hydro_2_N"/>
    <property type="match status" value="1"/>
</dbReference>
<evidence type="ECO:0000259" key="4">
    <source>
        <dbReference type="Pfam" id="PF00703"/>
    </source>
</evidence>
<proteinExistence type="inferred from homology"/>
<dbReference type="Pfam" id="PF00703">
    <property type="entry name" value="Glyco_hydro_2"/>
    <property type="match status" value="1"/>
</dbReference>
<dbReference type="InterPro" id="IPR006103">
    <property type="entry name" value="Glyco_hydro_2_cat"/>
</dbReference>
<dbReference type="PANTHER" id="PTHR42732">
    <property type="entry name" value="BETA-GALACTOSIDASE"/>
    <property type="match status" value="1"/>
</dbReference>
<dbReference type="InterPro" id="IPR017853">
    <property type="entry name" value="GH"/>
</dbReference>
<dbReference type="SUPFAM" id="SSF49785">
    <property type="entry name" value="Galactose-binding domain-like"/>
    <property type="match status" value="1"/>
</dbReference>
<dbReference type="InterPro" id="IPR006104">
    <property type="entry name" value="Glyco_hydro_2_N"/>
</dbReference>
<evidence type="ECO:0000256" key="2">
    <source>
        <dbReference type="ARBA" id="ARBA00022801"/>
    </source>
</evidence>
<dbReference type="GeneID" id="57042593"/>
<dbReference type="InterPro" id="IPR006101">
    <property type="entry name" value="Glyco_hydro_2"/>
</dbReference>
<dbReference type="InterPro" id="IPR013783">
    <property type="entry name" value="Ig-like_fold"/>
</dbReference>
<sequence length="798" mass="92213">MQTFMIKNWKFKLEENQNAWQKDFFDENWEDITVPHDWSIQQEFSKTNASGTGYLAGGIAWYRTHISLEKIELTKKIIQLCFEGVYKNTDIWVNGYHLGYRPSGYSSIYHDITEIISLRPDNDLVIAVRVDHSEIADSRWYNGSGITRPVKLEVVEEVFLDRYAITFTTEQIINNEAKISLEAFITNASNHEQKIKMIPTLHHKKMVDFHFDEKSLTISSDEKQKVTFQGTIKNPRLWCPDSPNLYQLNVQLEMMGNTIVYSKNVGIRTCLFDANQGFSINGQSLKLKGVCLHEDAGCFGTAVPTVVWLRRLLKLKKMGCNAIRMAHNPHAQNLYDLCDSLGFLVIDEAFDEWENPKNKWWQGHNVYPPKFEGYAKDFSVWYKKDLADMIERNKNHPSIIAWSIGNELDYPNDPYANTLVKQMIGNNDENKPEKEQGFNPNRPDTRYLTSIAKKLSDLCHQLDKTRPVTLAIAFPELSTQTGLLDPLDLIGYNYKEEYYAKDHKRFPGKPFIGSENSHKYSNWLAVLENEYISGQFLWTGIDYLGEAKGWPLHGSDAGLLTLAGFEKNNYYLRQSWWSQALMVKLFTRLGSSEMTDSSERVPVYRKWNYEMGDEVEVRCYTNGDTVQLMNDGQEVPLTFNKEKGYYQAKTIFEGEDLIVTAKSKDQTETDRLSAQGEAQRLMATNWQNEGVVNCLKQQGIELEEEIYQIELEWVDSSNERTMDEKIILFKGEGCQLLGFENGDLSDNTAYTENWRRSYDGQLICYLKIIDSYAKATFTAKSFKPLELEFKEKQLLTKL</sequence>
<protein>
    <submittedName>
        <fullName evidence="7">Glucosamine-6-phosphate deaminase</fullName>
    </submittedName>
</protein>
<dbReference type="EMBL" id="AP018492">
    <property type="protein sequence ID" value="BBC60195.1"/>
    <property type="molecule type" value="Genomic_DNA"/>
</dbReference>
<dbReference type="PRINTS" id="PR00132">
    <property type="entry name" value="GLHYDRLASE2"/>
</dbReference>
<keyword evidence="3" id="KW-0326">Glycosidase</keyword>
<organism evidence="7 8">
    <name type="scientific">Melissococcus plutonius</name>
    <dbReference type="NCBI Taxonomy" id="33970"/>
    <lineage>
        <taxon>Bacteria</taxon>
        <taxon>Bacillati</taxon>
        <taxon>Bacillota</taxon>
        <taxon>Bacilli</taxon>
        <taxon>Lactobacillales</taxon>
        <taxon>Enterococcaceae</taxon>
        <taxon>Melissococcus</taxon>
    </lineage>
</organism>